<dbReference type="OrthoDB" id="2910287at2759"/>
<reference evidence="2 3" key="1">
    <citation type="submission" date="2018-03" db="EMBL/GenBank/DDBJ databases">
        <title>Genomes of Pezizomycetes fungi and the evolution of truffles.</title>
        <authorList>
            <person name="Murat C."/>
            <person name="Payen T."/>
            <person name="Noel B."/>
            <person name="Kuo A."/>
            <person name="Martin F.M."/>
        </authorList>
    </citation>
    <scope>NUCLEOTIDE SEQUENCE [LARGE SCALE GENOMIC DNA]</scope>
    <source>
        <strain evidence="2">091103-1</strain>
    </source>
</reference>
<gene>
    <name evidence="2" type="ORF">C7212DRAFT_284663</name>
</gene>
<dbReference type="STRING" id="42249.A0A317SJ04"/>
<keyword evidence="1" id="KW-0732">Signal</keyword>
<dbReference type="EMBL" id="PYWC01000078">
    <property type="protein sequence ID" value="PWW73520.1"/>
    <property type="molecule type" value="Genomic_DNA"/>
</dbReference>
<dbReference type="Proteomes" id="UP000246991">
    <property type="component" value="Unassembled WGS sequence"/>
</dbReference>
<name>A0A317SJ04_9PEZI</name>
<evidence type="ECO:0000313" key="3">
    <source>
        <dbReference type="Proteomes" id="UP000246991"/>
    </source>
</evidence>
<dbReference type="AlphaFoldDB" id="A0A317SJ04"/>
<feature type="signal peptide" evidence="1">
    <location>
        <begin position="1"/>
        <end position="21"/>
    </location>
</feature>
<comment type="caution">
    <text evidence="2">The sequence shown here is derived from an EMBL/GenBank/DDBJ whole genome shotgun (WGS) entry which is preliminary data.</text>
</comment>
<keyword evidence="3" id="KW-1185">Reference proteome</keyword>
<evidence type="ECO:0000313" key="2">
    <source>
        <dbReference type="EMBL" id="PWW73520.1"/>
    </source>
</evidence>
<protein>
    <submittedName>
        <fullName evidence="2">Uncharacterized protein</fullName>
    </submittedName>
</protein>
<sequence length="176" mass="18655">MQAKVFLSSMLVTLLAAGVNATPTAVEARDIKSSHGWDGTVTDLSKVAAPAGDAKPFPKGPIITPKEKDVPVAASSVEARDLESLTKRTPGCIFVTKDSNWGGANAYLCIQTNGGCTGWGNDWRYSISSFGPDPGTTCQVFTDPNCTGAASVAFGYPGYGYLGTWNDNMASFRCWW</sequence>
<feature type="chain" id="PRO_5016367928" evidence="1">
    <location>
        <begin position="22"/>
        <end position="176"/>
    </location>
</feature>
<organism evidence="2 3">
    <name type="scientific">Tuber magnatum</name>
    <name type="common">white Piedmont truffle</name>
    <dbReference type="NCBI Taxonomy" id="42249"/>
    <lineage>
        <taxon>Eukaryota</taxon>
        <taxon>Fungi</taxon>
        <taxon>Dikarya</taxon>
        <taxon>Ascomycota</taxon>
        <taxon>Pezizomycotina</taxon>
        <taxon>Pezizomycetes</taxon>
        <taxon>Pezizales</taxon>
        <taxon>Tuberaceae</taxon>
        <taxon>Tuber</taxon>
    </lineage>
</organism>
<dbReference type="Gene3D" id="2.60.20.10">
    <property type="entry name" value="Crystallins"/>
    <property type="match status" value="1"/>
</dbReference>
<proteinExistence type="predicted"/>
<accession>A0A317SJ04</accession>
<evidence type="ECO:0000256" key="1">
    <source>
        <dbReference type="SAM" id="SignalP"/>
    </source>
</evidence>